<feature type="region of interest" description="Disordered" evidence="1">
    <location>
        <begin position="66"/>
        <end position="102"/>
    </location>
</feature>
<organism evidence="3 4">
    <name type="scientific">Cronartium quercuum f. sp. fusiforme G11</name>
    <dbReference type="NCBI Taxonomy" id="708437"/>
    <lineage>
        <taxon>Eukaryota</taxon>
        <taxon>Fungi</taxon>
        <taxon>Dikarya</taxon>
        <taxon>Basidiomycota</taxon>
        <taxon>Pucciniomycotina</taxon>
        <taxon>Pucciniomycetes</taxon>
        <taxon>Pucciniales</taxon>
        <taxon>Coleosporiaceae</taxon>
        <taxon>Cronartium</taxon>
    </lineage>
</organism>
<feature type="signal peptide" evidence="2">
    <location>
        <begin position="1"/>
        <end position="23"/>
    </location>
</feature>
<reference evidence="3" key="1">
    <citation type="submission" date="2013-11" db="EMBL/GenBank/DDBJ databases">
        <title>Genome sequence of the fusiform rust pathogen reveals effectors for host alternation and coevolution with pine.</title>
        <authorList>
            <consortium name="DOE Joint Genome Institute"/>
            <person name="Smith K."/>
            <person name="Pendleton A."/>
            <person name="Kubisiak T."/>
            <person name="Anderson C."/>
            <person name="Salamov A."/>
            <person name="Aerts A."/>
            <person name="Riley R."/>
            <person name="Clum A."/>
            <person name="Lindquist E."/>
            <person name="Ence D."/>
            <person name="Campbell M."/>
            <person name="Kronenberg Z."/>
            <person name="Feau N."/>
            <person name="Dhillon B."/>
            <person name="Hamelin R."/>
            <person name="Burleigh J."/>
            <person name="Smith J."/>
            <person name="Yandell M."/>
            <person name="Nelson C."/>
            <person name="Grigoriev I."/>
            <person name="Davis J."/>
        </authorList>
    </citation>
    <scope>NUCLEOTIDE SEQUENCE</scope>
    <source>
        <strain evidence="3">G11</strain>
    </source>
</reference>
<keyword evidence="2" id="KW-0732">Signal</keyword>
<name>A0A9P6T9S3_9BASI</name>
<sequence length="217" mass="25269">MSIRHRLFLFNLLSGVLIDSIQAIKFTKDYQGDLGYHQKRSLLEEVLGEALTSDLEIVHSSQSIPMNEVPKENINNDQKEITSDPRLSIDMSETDTNEKSKELERDQDLLHFSCVPLIGFEPNDKDKSGLEPNEVSRIQHHNLRRRSTLNEWRKRLKAKISKNGCITKTKKIDLIKSTFIKNKWRALNLYLLNLVFRFSVWLEISLAKPVRKLIKKD</sequence>
<comment type="caution">
    <text evidence="3">The sequence shown here is derived from an EMBL/GenBank/DDBJ whole genome shotgun (WGS) entry which is preliminary data.</text>
</comment>
<dbReference type="Proteomes" id="UP000886653">
    <property type="component" value="Unassembled WGS sequence"/>
</dbReference>
<evidence type="ECO:0000313" key="3">
    <source>
        <dbReference type="EMBL" id="KAG0142853.1"/>
    </source>
</evidence>
<proteinExistence type="predicted"/>
<accession>A0A9P6T9S3</accession>
<keyword evidence="4" id="KW-1185">Reference proteome</keyword>
<protein>
    <recommendedName>
        <fullName evidence="5">Protein TIC 214</fullName>
    </recommendedName>
</protein>
<dbReference type="EMBL" id="MU167335">
    <property type="protein sequence ID" value="KAG0142853.1"/>
    <property type="molecule type" value="Genomic_DNA"/>
</dbReference>
<evidence type="ECO:0008006" key="5">
    <source>
        <dbReference type="Google" id="ProtNLM"/>
    </source>
</evidence>
<dbReference type="AlphaFoldDB" id="A0A9P6T9S3"/>
<gene>
    <name evidence="3" type="ORF">CROQUDRAFT_209182</name>
</gene>
<evidence type="ECO:0000313" key="4">
    <source>
        <dbReference type="Proteomes" id="UP000886653"/>
    </source>
</evidence>
<evidence type="ECO:0000256" key="1">
    <source>
        <dbReference type="SAM" id="MobiDB-lite"/>
    </source>
</evidence>
<evidence type="ECO:0000256" key="2">
    <source>
        <dbReference type="SAM" id="SignalP"/>
    </source>
</evidence>
<feature type="chain" id="PRO_5040261670" description="Protein TIC 214" evidence="2">
    <location>
        <begin position="24"/>
        <end position="217"/>
    </location>
</feature>